<feature type="region of interest" description="Disordered" evidence="1">
    <location>
        <begin position="1"/>
        <end position="52"/>
    </location>
</feature>
<sequence length="52" mass="5896">IQIPHRRRRANVGTPTSGQRRNADVGPTSERRRRANVGTPTSDQRRNADVFL</sequence>
<keyword evidence="3" id="KW-1185">Reference proteome</keyword>
<protein>
    <submittedName>
        <fullName evidence="2">Uncharacterized protein</fullName>
    </submittedName>
</protein>
<reference evidence="2 3" key="1">
    <citation type="submission" date="2020-02" db="EMBL/GenBank/DDBJ databases">
        <authorList>
            <person name="Ferguson B K."/>
        </authorList>
    </citation>
    <scope>NUCLEOTIDE SEQUENCE [LARGE SCALE GENOMIC DNA]</scope>
</reference>
<proteinExistence type="predicted"/>
<organism evidence="2 3">
    <name type="scientific">Nesidiocoris tenuis</name>
    <dbReference type="NCBI Taxonomy" id="355587"/>
    <lineage>
        <taxon>Eukaryota</taxon>
        <taxon>Metazoa</taxon>
        <taxon>Ecdysozoa</taxon>
        <taxon>Arthropoda</taxon>
        <taxon>Hexapoda</taxon>
        <taxon>Insecta</taxon>
        <taxon>Pterygota</taxon>
        <taxon>Neoptera</taxon>
        <taxon>Paraneoptera</taxon>
        <taxon>Hemiptera</taxon>
        <taxon>Heteroptera</taxon>
        <taxon>Panheteroptera</taxon>
        <taxon>Cimicomorpha</taxon>
        <taxon>Miridae</taxon>
        <taxon>Dicyphina</taxon>
        <taxon>Nesidiocoris</taxon>
    </lineage>
</organism>
<accession>A0A6H5HD51</accession>
<evidence type="ECO:0000313" key="3">
    <source>
        <dbReference type="Proteomes" id="UP000479000"/>
    </source>
</evidence>
<feature type="non-terminal residue" evidence="2">
    <location>
        <position position="52"/>
    </location>
</feature>
<dbReference type="EMBL" id="CADCXU010028643">
    <property type="protein sequence ID" value="CAB0015136.1"/>
    <property type="molecule type" value="Genomic_DNA"/>
</dbReference>
<dbReference type="AlphaFoldDB" id="A0A6H5HD51"/>
<gene>
    <name evidence="2" type="ORF">NTEN_LOCUS19503</name>
</gene>
<feature type="compositionally biased region" description="Basic and acidic residues" evidence="1">
    <location>
        <begin position="43"/>
        <end position="52"/>
    </location>
</feature>
<name>A0A6H5HD51_9HEMI</name>
<feature type="non-terminal residue" evidence="2">
    <location>
        <position position="1"/>
    </location>
</feature>
<dbReference type="Proteomes" id="UP000479000">
    <property type="component" value="Unassembled WGS sequence"/>
</dbReference>
<evidence type="ECO:0000256" key="1">
    <source>
        <dbReference type="SAM" id="MobiDB-lite"/>
    </source>
</evidence>
<evidence type="ECO:0000313" key="2">
    <source>
        <dbReference type="EMBL" id="CAB0015136.1"/>
    </source>
</evidence>
<feature type="compositionally biased region" description="Basic residues" evidence="1">
    <location>
        <begin position="1"/>
        <end position="10"/>
    </location>
</feature>